<proteinExistence type="predicted"/>
<dbReference type="Pfam" id="PF00534">
    <property type="entry name" value="Glycos_transf_1"/>
    <property type="match status" value="1"/>
</dbReference>
<evidence type="ECO:0000313" key="3">
    <source>
        <dbReference type="Proteomes" id="UP000069850"/>
    </source>
</evidence>
<feature type="domain" description="Glycosyl transferase family 1" evidence="1">
    <location>
        <begin position="94"/>
        <end position="256"/>
    </location>
</feature>
<accession>A0A0X3BPJ4</accession>
<dbReference type="CDD" id="cd03801">
    <property type="entry name" value="GT4_PimA-like"/>
    <property type="match status" value="1"/>
</dbReference>
<dbReference type="Proteomes" id="UP000069850">
    <property type="component" value="Chromosome 1"/>
</dbReference>
<evidence type="ECO:0000259" key="1">
    <source>
        <dbReference type="Pfam" id="PF00534"/>
    </source>
</evidence>
<dbReference type="PANTHER" id="PTHR45947:SF3">
    <property type="entry name" value="SULFOQUINOVOSYL TRANSFERASE SQD2"/>
    <property type="match status" value="1"/>
</dbReference>
<dbReference type="EMBL" id="LT158599">
    <property type="protein sequence ID" value="CVK33973.1"/>
    <property type="molecule type" value="Genomic_DNA"/>
</dbReference>
<dbReference type="Gene3D" id="3.40.50.2000">
    <property type="entry name" value="Glycogen Phosphorylase B"/>
    <property type="match status" value="2"/>
</dbReference>
<dbReference type="SUPFAM" id="SSF53756">
    <property type="entry name" value="UDP-Glycosyltransferase/glycogen phosphorylase"/>
    <property type="match status" value="1"/>
</dbReference>
<dbReference type="InterPro" id="IPR001296">
    <property type="entry name" value="Glyco_trans_1"/>
</dbReference>
<protein>
    <submittedName>
        <fullName evidence="2">Glycosyl transferase group 1</fullName>
    </submittedName>
</protein>
<evidence type="ECO:0000313" key="2">
    <source>
        <dbReference type="EMBL" id="CVK33973.1"/>
    </source>
</evidence>
<dbReference type="KEGG" id="mema:MMAB1_2760"/>
<dbReference type="GO" id="GO:0016757">
    <property type="term" value="F:glycosyltransferase activity"/>
    <property type="evidence" value="ECO:0007669"/>
    <property type="project" value="InterPro"/>
</dbReference>
<name>A0A0X3BPJ4_9EURY</name>
<gene>
    <name evidence="2" type="ORF">MMAB1_2760</name>
</gene>
<dbReference type="PANTHER" id="PTHR45947">
    <property type="entry name" value="SULFOQUINOVOSYL TRANSFERASE SQD2"/>
    <property type="match status" value="1"/>
</dbReference>
<dbReference type="InterPro" id="IPR050194">
    <property type="entry name" value="Glycosyltransferase_grp1"/>
</dbReference>
<organism evidence="2 3">
    <name type="scientific">Methanoculleus bourgensis</name>
    <dbReference type="NCBI Taxonomy" id="83986"/>
    <lineage>
        <taxon>Archaea</taxon>
        <taxon>Methanobacteriati</taxon>
        <taxon>Methanobacteriota</taxon>
        <taxon>Stenosarchaea group</taxon>
        <taxon>Methanomicrobia</taxon>
        <taxon>Methanomicrobiales</taxon>
        <taxon>Methanomicrobiaceae</taxon>
        <taxon>Methanoculleus</taxon>
    </lineage>
</organism>
<sequence>MYSIFKKPHILTVHAADVFTLKKMPFGRLFAHFIVMNSTKIFVVSNYVSQSLCDMLPKRAISEYSRKLEILPMGVNTEIYQKNSNAKEGTYPSGRDFIVLFLGRLNEKKGAIYLIKSMIELKPLAARLRLIICGDGPLRHDLEDFVRQHNLTELVEFKGFITNDQKNEYLSMADILVVPSIIMDSGETEGLPVVILEGLAAGKAIIASNVSGASDAIQDGYNGFLVEQKKPEQIAEKIMLLMNNLEIQRNIEMNALKSSLKYDWSNISRRYEVAIKEQH</sequence>
<dbReference type="AlphaFoldDB" id="A0A0X3BPJ4"/>
<reference evidence="2 3" key="1">
    <citation type="submission" date="2016-01" db="EMBL/GenBank/DDBJ databases">
        <authorList>
            <person name="Manzoor S."/>
        </authorList>
    </citation>
    <scope>NUCLEOTIDE SEQUENCE [LARGE SCALE GENOMIC DNA]</scope>
    <source>
        <strain evidence="2">Methanoculleus sp MAB1</strain>
    </source>
</reference>
<keyword evidence="2" id="KW-0808">Transferase</keyword>